<gene>
    <name evidence="2" type="ORF">MSIBF_A2420004</name>
</gene>
<evidence type="ECO:0000256" key="1">
    <source>
        <dbReference type="SAM" id="MobiDB-lite"/>
    </source>
</evidence>
<sequence>MLSSPFLHSLNPCETHPENDVGPMTEKEANRAAWRLMPPWRVKPNIEKFKM</sequence>
<accession>A0A098E910</accession>
<dbReference type="EMBL" id="CCXY01000160">
    <property type="protein sequence ID" value="CEG12522.1"/>
    <property type="molecule type" value="Genomic_DNA"/>
</dbReference>
<dbReference type="AlphaFoldDB" id="A0A098E910"/>
<proteinExistence type="predicted"/>
<feature type="region of interest" description="Disordered" evidence="1">
    <location>
        <begin position="1"/>
        <end position="23"/>
    </location>
</feature>
<organism evidence="2">
    <name type="scientific">groundwater metagenome</name>
    <dbReference type="NCBI Taxonomy" id="717931"/>
    <lineage>
        <taxon>unclassified sequences</taxon>
        <taxon>metagenomes</taxon>
        <taxon>ecological metagenomes</taxon>
    </lineage>
</organism>
<name>A0A098E910_9ZZZZ</name>
<reference evidence="2" key="1">
    <citation type="submission" date="2014-09" db="EMBL/GenBank/DDBJ databases">
        <authorList>
            <person name="Probst J Alexander"/>
        </authorList>
    </citation>
    <scope>NUCLEOTIDE SEQUENCE</scope>
</reference>
<evidence type="ECO:0000313" key="2">
    <source>
        <dbReference type="EMBL" id="CEG12522.1"/>
    </source>
</evidence>
<protein>
    <submittedName>
        <fullName evidence="2">Uncharacterized protein</fullName>
    </submittedName>
</protein>